<feature type="compositionally biased region" description="Basic and acidic residues" evidence="1">
    <location>
        <begin position="74"/>
        <end position="86"/>
    </location>
</feature>
<sequence>MWDFFKEYINDESNMVNIFTKKLTLGEFIRSLISNQKLFGSQCILPMLPAKTLSRMEDFCQESQQRNQNKRKQHENPFYHRQSDNRKKQKQEVVPNQQQSSTTSVYHLNKHLKKWITNLQKVDSPSRTSQRPQFLPITQKSMP</sequence>
<evidence type="ECO:0000256" key="1">
    <source>
        <dbReference type="SAM" id="MobiDB-lite"/>
    </source>
</evidence>
<dbReference type="AlphaFoldDB" id="A0AA88KLI3"/>
<evidence type="ECO:0000313" key="2">
    <source>
        <dbReference type="EMBL" id="KAG2385869.1"/>
    </source>
</evidence>
<feature type="compositionally biased region" description="Polar residues" evidence="1">
    <location>
        <begin position="94"/>
        <end position="105"/>
    </location>
</feature>
<gene>
    <name evidence="2" type="ORF">C9374_003018</name>
</gene>
<dbReference type="EMBL" id="PYSW02000017">
    <property type="protein sequence ID" value="KAG2385869.1"/>
    <property type="molecule type" value="Genomic_DNA"/>
</dbReference>
<comment type="caution">
    <text evidence="2">The sequence shown here is derived from an EMBL/GenBank/DDBJ whole genome shotgun (WGS) entry which is preliminary data.</text>
</comment>
<dbReference type="Proteomes" id="UP000816034">
    <property type="component" value="Unassembled WGS sequence"/>
</dbReference>
<organism evidence="2 3">
    <name type="scientific">Naegleria lovaniensis</name>
    <name type="common">Amoeba</name>
    <dbReference type="NCBI Taxonomy" id="51637"/>
    <lineage>
        <taxon>Eukaryota</taxon>
        <taxon>Discoba</taxon>
        <taxon>Heterolobosea</taxon>
        <taxon>Tetramitia</taxon>
        <taxon>Eutetramitia</taxon>
        <taxon>Vahlkampfiidae</taxon>
        <taxon>Naegleria</taxon>
    </lineage>
</organism>
<feature type="region of interest" description="Disordered" evidence="1">
    <location>
        <begin position="61"/>
        <end position="105"/>
    </location>
</feature>
<protein>
    <submittedName>
        <fullName evidence="2">Uncharacterized protein</fullName>
    </submittedName>
</protein>
<keyword evidence="3" id="KW-1185">Reference proteome</keyword>
<evidence type="ECO:0000313" key="3">
    <source>
        <dbReference type="Proteomes" id="UP000816034"/>
    </source>
</evidence>
<accession>A0AA88KLI3</accession>
<proteinExistence type="predicted"/>
<name>A0AA88KLI3_NAELO</name>
<dbReference type="RefSeq" id="XP_044549862.1">
    <property type="nucleotide sequence ID" value="XM_044692500.1"/>
</dbReference>
<reference evidence="2 3" key="1">
    <citation type="journal article" date="2018" name="BMC Genomics">
        <title>The genome of Naegleria lovaniensis, the basis for a comparative approach to unravel pathogenicity factors of the human pathogenic amoeba N. fowleri.</title>
        <authorList>
            <person name="Liechti N."/>
            <person name="Schurch N."/>
            <person name="Bruggmann R."/>
            <person name="Wittwer M."/>
        </authorList>
    </citation>
    <scope>NUCLEOTIDE SEQUENCE [LARGE SCALE GENOMIC DNA]</scope>
    <source>
        <strain evidence="2 3">ATCC 30569</strain>
    </source>
</reference>
<feature type="region of interest" description="Disordered" evidence="1">
    <location>
        <begin position="121"/>
        <end position="143"/>
    </location>
</feature>
<dbReference type="GeneID" id="68095473"/>